<evidence type="ECO:0008006" key="4">
    <source>
        <dbReference type="Google" id="ProtNLM"/>
    </source>
</evidence>
<sequence>VDEAGDIFLGEKFFSGFLDSRQRGKLFYWFFPARTDAEKKPLVLWLTGGPGCSSEVALLSENGPFWSEYGPTQAGSTPEPPEGTDREPSSRDGLEDFFWPAGEEKTRNSRSSS</sequence>
<evidence type="ECO:0000256" key="1">
    <source>
        <dbReference type="ARBA" id="ARBA00009431"/>
    </source>
</evidence>
<dbReference type="AlphaFoldDB" id="A0A0G4HRC8"/>
<dbReference type="InterPro" id="IPR001563">
    <property type="entry name" value="Peptidase_S10"/>
</dbReference>
<reference evidence="3" key="1">
    <citation type="submission" date="2014-11" db="EMBL/GenBank/DDBJ databases">
        <authorList>
            <person name="Otto D Thomas"/>
            <person name="Naeem Raeece"/>
        </authorList>
    </citation>
    <scope>NUCLEOTIDE SEQUENCE</scope>
</reference>
<proteinExistence type="inferred from homology"/>
<dbReference type="Pfam" id="PF00450">
    <property type="entry name" value="Peptidase_S10"/>
    <property type="match status" value="1"/>
</dbReference>
<feature type="non-terminal residue" evidence="3">
    <location>
        <position position="1"/>
    </location>
</feature>
<accession>A0A0G4HRC8</accession>
<comment type="similarity">
    <text evidence="1">Belongs to the peptidase S10 family.</text>
</comment>
<dbReference type="EMBL" id="CDMZ01003574">
    <property type="protein sequence ID" value="CEM46856.1"/>
    <property type="molecule type" value="Genomic_DNA"/>
</dbReference>
<feature type="region of interest" description="Disordered" evidence="2">
    <location>
        <begin position="64"/>
        <end position="113"/>
    </location>
</feature>
<dbReference type="SUPFAM" id="SSF53474">
    <property type="entry name" value="alpha/beta-Hydrolases"/>
    <property type="match status" value="1"/>
</dbReference>
<dbReference type="Gene3D" id="3.40.50.1820">
    <property type="entry name" value="alpha/beta hydrolase"/>
    <property type="match status" value="1"/>
</dbReference>
<protein>
    <recommendedName>
        <fullName evidence="4">Carboxypeptidase</fullName>
    </recommendedName>
</protein>
<name>A0A0G4HRC8_9ALVE</name>
<dbReference type="PANTHER" id="PTHR11802:SF201">
    <property type="entry name" value="CARBOXYPEPTIDASE"/>
    <property type="match status" value="1"/>
</dbReference>
<dbReference type="VEuPathDB" id="CryptoDB:Cvel_30600"/>
<evidence type="ECO:0000256" key="2">
    <source>
        <dbReference type="SAM" id="MobiDB-lite"/>
    </source>
</evidence>
<feature type="compositionally biased region" description="Basic and acidic residues" evidence="2">
    <location>
        <begin position="83"/>
        <end position="94"/>
    </location>
</feature>
<evidence type="ECO:0000313" key="3">
    <source>
        <dbReference type="EMBL" id="CEM46856.1"/>
    </source>
</evidence>
<dbReference type="InterPro" id="IPR029058">
    <property type="entry name" value="AB_hydrolase_fold"/>
</dbReference>
<dbReference type="PANTHER" id="PTHR11802">
    <property type="entry name" value="SERINE PROTEASE FAMILY S10 SERINE CARBOXYPEPTIDASE"/>
    <property type="match status" value="1"/>
</dbReference>
<organism evidence="3">
    <name type="scientific">Chromera velia CCMP2878</name>
    <dbReference type="NCBI Taxonomy" id="1169474"/>
    <lineage>
        <taxon>Eukaryota</taxon>
        <taxon>Sar</taxon>
        <taxon>Alveolata</taxon>
        <taxon>Colpodellida</taxon>
        <taxon>Chromeraceae</taxon>
        <taxon>Chromera</taxon>
    </lineage>
</organism>
<gene>
    <name evidence="3" type="ORF">Cvel_30600</name>
</gene>
<dbReference type="GO" id="GO:0006508">
    <property type="term" value="P:proteolysis"/>
    <property type="evidence" value="ECO:0007669"/>
    <property type="project" value="InterPro"/>
</dbReference>
<dbReference type="GO" id="GO:0004185">
    <property type="term" value="F:serine-type carboxypeptidase activity"/>
    <property type="evidence" value="ECO:0007669"/>
    <property type="project" value="InterPro"/>
</dbReference>